<dbReference type="SMART" id="SM00301">
    <property type="entry name" value="DM"/>
    <property type="match status" value="1"/>
</dbReference>
<evidence type="ECO:0000256" key="6">
    <source>
        <dbReference type="PROSITE-ProRule" id="PRU00070"/>
    </source>
</evidence>
<feature type="region of interest" description="Disordered" evidence="7">
    <location>
        <begin position="311"/>
        <end position="341"/>
    </location>
</feature>
<evidence type="ECO:0000256" key="7">
    <source>
        <dbReference type="SAM" id="MobiDB-lite"/>
    </source>
</evidence>
<feature type="region of interest" description="Disordered" evidence="7">
    <location>
        <begin position="409"/>
        <end position="434"/>
    </location>
</feature>
<evidence type="ECO:0000256" key="5">
    <source>
        <dbReference type="ARBA" id="ARBA00023242"/>
    </source>
</evidence>
<dbReference type="EMBL" id="JAHRIN010068870">
    <property type="protein sequence ID" value="MEQ2215785.1"/>
    <property type="molecule type" value="Genomic_DNA"/>
</dbReference>
<dbReference type="InterPro" id="IPR026607">
    <property type="entry name" value="DMRT"/>
</dbReference>
<comment type="subcellular location">
    <subcellularLocation>
        <location evidence="6">Nucleus</location>
    </subcellularLocation>
</comment>
<dbReference type="Pfam" id="PF00751">
    <property type="entry name" value="DM"/>
    <property type="match status" value="1"/>
</dbReference>
<evidence type="ECO:0000313" key="10">
    <source>
        <dbReference type="Proteomes" id="UP001434883"/>
    </source>
</evidence>
<dbReference type="Proteomes" id="UP001434883">
    <property type="component" value="Unassembled WGS sequence"/>
</dbReference>
<dbReference type="PROSITE" id="PS40000">
    <property type="entry name" value="DM_1"/>
    <property type="match status" value="1"/>
</dbReference>
<gene>
    <name evidence="9" type="ORF">XENOCAPTIV_005947</name>
</gene>
<feature type="compositionally biased region" description="Basic and acidic residues" evidence="7">
    <location>
        <begin position="311"/>
        <end position="330"/>
    </location>
</feature>
<keyword evidence="2 6" id="KW-0479">Metal-binding</keyword>
<comment type="caution">
    <text evidence="9">The sequence shown here is derived from an EMBL/GenBank/DDBJ whole genome shotgun (WGS) entry which is preliminary data.</text>
</comment>
<dbReference type="SUPFAM" id="SSF82927">
    <property type="entry name" value="Cysteine-rich DNA binding domain, (DM domain)"/>
    <property type="match status" value="1"/>
</dbReference>
<dbReference type="PROSITE" id="PS50809">
    <property type="entry name" value="DM_2"/>
    <property type="match status" value="1"/>
</dbReference>
<comment type="similarity">
    <text evidence="1">Belongs to the DMRT family.</text>
</comment>
<protein>
    <recommendedName>
        <fullName evidence="8">DM domain-containing protein</fullName>
    </recommendedName>
</protein>
<reference evidence="9 10" key="1">
    <citation type="submission" date="2021-06" db="EMBL/GenBank/DDBJ databases">
        <authorList>
            <person name="Palmer J.M."/>
        </authorList>
    </citation>
    <scope>NUCLEOTIDE SEQUENCE [LARGE SCALE GENOMIC DNA]</scope>
    <source>
        <strain evidence="9 10">XC_2019</strain>
        <tissue evidence="9">Muscle</tissue>
    </source>
</reference>
<feature type="compositionally biased region" description="Basic and acidic residues" evidence="7">
    <location>
        <begin position="34"/>
        <end position="47"/>
    </location>
</feature>
<feature type="DNA-binding region" description="DM" evidence="6">
    <location>
        <begin position="73"/>
        <end position="120"/>
    </location>
</feature>
<keyword evidence="4 6" id="KW-0238">DNA-binding</keyword>
<feature type="region of interest" description="Disordered" evidence="7">
    <location>
        <begin position="1"/>
        <end position="63"/>
    </location>
</feature>
<evidence type="ECO:0000256" key="1">
    <source>
        <dbReference type="ARBA" id="ARBA00006834"/>
    </source>
</evidence>
<name>A0ABV0S5E0_9TELE</name>
<evidence type="ECO:0000256" key="4">
    <source>
        <dbReference type="ARBA" id="ARBA00023125"/>
    </source>
</evidence>
<accession>A0ABV0S5E0</accession>
<keyword evidence="5 6" id="KW-0539">Nucleus</keyword>
<dbReference type="Gene3D" id="4.10.1040.10">
    <property type="entry name" value="DM DNA-binding domain"/>
    <property type="match status" value="1"/>
</dbReference>
<keyword evidence="3 6" id="KW-0862">Zinc</keyword>
<dbReference type="InterPro" id="IPR036407">
    <property type="entry name" value="DM_DNA-bd_sf"/>
</dbReference>
<evidence type="ECO:0000313" key="9">
    <source>
        <dbReference type="EMBL" id="MEQ2215785.1"/>
    </source>
</evidence>
<dbReference type="InterPro" id="IPR001275">
    <property type="entry name" value="DM_DNA-bd"/>
</dbReference>
<proteinExistence type="inferred from homology"/>
<organism evidence="9 10">
    <name type="scientific">Xenoophorus captivus</name>
    <dbReference type="NCBI Taxonomy" id="1517983"/>
    <lineage>
        <taxon>Eukaryota</taxon>
        <taxon>Metazoa</taxon>
        <taxon>Chordata</taxon>
        <taxon>Craniata</taxon>
        <taxon>Vertebrata</taxon>
        <taxon>Euteleostomi</taxon>
        <taxon>Actinopterygii</taxon>
        <taxon>Neopterygii</taxon>
        <taxon>Teleostei</taxon>
        <taxon>Neoteleostei</taxon>
        <taxon>Acanthomorphata</taxon>
        <taxon>Ovalentaria</taxon>
        <taxon>Atherinomorphae</taxon>
        <taxon>Cyprinodontiformes</taxon>
        <taxon>Goodeidae</taxon>
        <taxon>Xenoophorus</taxon>
    </lineage>
</organism>
<dbReference type="PANTHER" id="PTHR12322:SF122">
    <property type="entry name" value="DOUBLESEX- AND MAB-3-RELATED TRANSCRIPTION FACTOR 2"/>
    <property type="match status" value="1"/>
</dbReference>
<evidence type="ECO:0000259" key="8">
    <source>
        <dbReference type="PROSITE" id="PS50809"/>
    </source>
</evidence>
<feature type="domain" description="DM" evidence="8">
    <location>
        <begin position="73"/>
        <end position="120"/>
    </location>
</feature>
<sequence>MSVQLEGALQQRSTAKSEALKSEEVFDVTTSDGRAGERRSPGDEGEPKTVAPPESQAGCEQKAQRKMTRSPKCARCRNHGVVSCLKGHKRFCRWRDCRCACCLLVVERQRVMAAQVALRRQQAAEVRRSHGQGKKGVKCSAPLRRTAYRCFTSAVDSCIVTKSHPQGSKPLTPPEDGVSSWLKQHHQTHFHCPSISARMRKRRAFADKELENMMLQRGFGQRQLQSEVSFSPSALIPILHPPTLPVSPYLRCCSPNEDSSSAGTSSCVPVYKCKQLCDCGLQFYDFFHLKSRCSTGGDCNGFLLSPSSVRPREDKEAQIGWRDSGKRNKPELTPQPSQKRLKTDVNTVPCVCFVKPTLKQTETTDFDDFSTARLSTFGSDLPVLSERGVPAHSKTFDAGLLAGRGWNADTGPTKAGPPTDFYEGSHHDSVRTPTVRPLPFSVEALLRA</sequence>
<keyword evidence="10" id="KW-1185">Reference proteome</keyword>
<evidence type="ECO:0000256" key="3">
    <source>
        <dbReference type="ARBA" id="ARBA00022833"/>
    </source>
</evidence>
<evidence type="ECO:0000256" key="2">
    <source>
        <dbReference type="ARBA" id="ARBA00022723"/>
    </source>
</evidence>
<dbReference type="PANTHER" id="PTHR12322">
    <property type="entry name" value="DOUBLESEX AND MAB-3 RELATED TRANSCRIPTION FACTOR DMRT"/>
    <property type="match status" value="1"/>
</dbReference>